<gene>
    <name evidence="2" type="ORF">GCM10010964_19880</name>
</gene>
<keyword evidence="1" id="KW-0812">Transmembrane</keyword>
<keyword evidence="3" id="KW-1185">Reference proteome</keyword>
<proteinExistence type="predicted"/>
<dbReference type="RefSeq" id="WP_188899874.1">
    <property type="nucleotide sequence ID" value="NZ_BMKS01000005.1"/>
</dbReference>
<dbReference type="Proteomes" id="UP000597507">
    <property type="component" value="Unassembled WGS sequence"/>
</dbReference>
<accession>A0A8J3EC30</accession>
<evidence type="ECO:0000256" key="1">
    <source>
        <dbReference type="SAM" id="Phobius"/>
    </source>
</evidence>
<sequence length="77" mass="8126">MRSETIEVLLLCGIVLCGALSFGWISAEDLRHMLSLLFLWAALSTALVGAAGAWVAIVRSLRARNAANAQAAGNSVR</sequence>
<protein>
    <submittedName>
        <fullName evidence="2">Uncharacterized protein</fullName>
    </submittedName>
</protein>
<evidence type="ECO:0000313" key="2">
    <source>
        <dbReference type="EMBL" id="GGG31973.1"/>
    </source>
</evidence>
<feature type="transmembrane region" description="Helical" evidence="1">
    <location>
        <begin position="37"/>
        <end position="58"/>
    </location>
</feature>
<dbReference type="EMBL" id="BMKS01000005">
    <property type="protein sequence ID" value="GGG31973.1"/>
    <property type="molecule type" value="Genomic_DNA"/>
</dbReference>
<evidence type="ECO:0000313" key="3">
    <source>
        <dbReference type="Proteomes" id="UP000597507"/>
    </source>
</evidence>
<reference evidence="2 3" key="1">
    <citation type="journal article" date="2014" name="Int. J. Syst. Evol. Microbiol.">
        <title>Complete genome sequence of Corynebacterium casei LMG S-19264T (=DSM 44701T), isolated from a smear-ripened cheese.</title>
        <authorList>
            <consortium name="US DOE Joint Genome Institute (JGI-PGF)"/>
            <person name="Walter F."/>
            <person name="Albersmeier A."/>
            <person name="Kalinowski J."/>
            <person name="Ruckert C."/>
        </authorList>
    </citation>
    <scope>NUCLEOTIDE SEQUENCE [LARGE SCALE GENOMIC DNA]</scope>
    <source>
        <strain evidence="2 3">CGMCC 1.16330</strain>
    </source>
</reference>
<comment type="caution">
    <text evidence="2">The sequence shown here is derived from an EMBL/GenBank/DDBJ whole genome shotgun (WGS) entry which is preliminary data.</text>
</comment>
<dbReference type="AlphaFoldDB" id="A0A8J3EC30"/>
<organism evidence="2 3">
    <name type="scientific">Caldovatus sediminis</name>
    <dbReference type="NCBI Taxonomy" id="2041189"/>
    <lineage>
        <taxon>Bacteria</taxon>
        <taxon>Pseudomonadati</taxon>
        <taxon>Pseudomonadota</taxon>
        <taxon>Alphaproteobacteria</taxon>
        <taxon>Acetobacterales</taxon>
        <taxon>Roseomonadaceae</taxon>
        <taxon>Caldovatus</taxon>
    </lineage>
</organism>
<keyword evidence="1" id="KW-0472">Membrane</keyword>
<keyword evidence="1" id="KW-1133">Transmembrane helix</keyword>
<name>A0A8J3EC30_9PROT</name>